<evidence type="ECO:0000259" key="2">
    <source>
        <dbReference type="PROSITE" id="PS51781"/>
    </source>
</evidence>
<dbReference type="InterPro" id="IPR003646">
    <property type="entry name" value="SH3-like_bac-type"/>
</dbReference>
<evidence type="ECO:0000256" key="1">
    <source>
        <dbReference type="SAM" id="Phobius"/>
    </source>
</evidence>
<organism evidence="3 4">
    <name type="scientific">Peptoniphilus lacrimalis</name>
    <dbReference type="NCBI Taxonomy" id="33031"/>
    <lineage>
        <taxon>Bacteria</taxon>
        <taxon>Bacillati</taxon>
        <taxon>Bacillota</taxon>
        <taxon>Tissierellia</taxon>
        <taxon>Tissierellales</taxon>
        <taxon>Peptoniphilaceae</taxon>
        <taxon>Peptoniphilus</taxon>
    </lineage>
</organism>
<keyword evidence="1" id="KW-0472">Membrane</keyword>
<dbReference type="InterPro" id="IPR011990">
    <property type="entry name" value="TPR-like_helical_dom_sf"/>
</dbReference>
<dbReference type="PROSITE" id="PS51781">
    <property type="entry name" value="SH3B"/>
    <property type="match status" value="1"/>
</dbReference>
<keyword evidence="1" id="KW-0812">Transmembrane</keyword>
<keyword evidence="1" id="KW-1133">Transmembrane helix</keyword>
<gene>
    <name evidence="3" type="ORF">NCTC13149_00030</name>
</gene>
<proteinExistence type="predicted"/>
<dbReference type="SUPFAM" id="SSF48452">
    <property type="entry name" value="TPR-like"/>
    <property type="match status" value="1"/>
</dbReference>
<evidence type="ECO:0000313" key="4">
    <source>
        <dbReference type="Proteomes" id="UP000255517"/>
    </source>
</evidence>
<accession>A0A379C1X1</accession>
<protein>
    <recommendedName>
        <fullName evidence="2">SH3b domain-containing protein</fullName>
    </recommendedName>
</protein>
<sequence length="523" mass="60019">MENFRTLPTTIYFNPNETLQISKAELLSEEFSLAIDILNMGEETVNKITLSVKFKNFSGEYLFNGGEFYFSSDVEILPHSKYYLKPFSLDERFSSSRSIDIRIASYNANKGVKKISMDGEVQILQPIIPEKKLEKIKEILGPDINTYGENLLDYWRCICGAINPKDIEECRFCKRNKNFVLNNLTEALINSKIVNEILQTSDKSVIEMESLERNMTRSNLTKVAPTKESITKSRINDLSLSYKKTIKKTKNIFNTIFKILLALLIFFGLFLFGRKIYEKNRLAKAEILIEEGDYTRAENIYKNISRINPSIDLSKEFDKANSLIKSDNYFKNANREVLDGDYIEAVKSLNKVIPQDEKNFTKAGEKLEELEDIILQKAIVFYQKGDKDNAISLIKSYIQAEPLSVRAENLLKDINTNKNLIKVSEVIDEDYEKSTDDANAVSMKELASSLLNTYQKVTMKMANLRKEADADSDIITTLPQGSELYIEKTKIEGSTRVWCYVQAKNIENEKSYYGWISNKVLMP</sequence>
<dbReference type="Gene3D" id="1.25.40.10">
    <property type="entry name" value="Tetratricopeptide repeat domain"/>
    <property type="match status" value="1"/>
</dbReference>
<reference evidence="3 4" key="1">
    <citation type="submission" date="2018-06" db="EMBL/GenBank/DDBJ databases">
        <authorList>
            <consortium name="Pathogen Informatics"/>
            <person name="Doyle S."/>
        </authorList>
    </citation>
    <scope>NUCLEOTIDE SEQUENCE [LARGE SCALE GENOMIC DNA]</scope>
    <source>
        <strain evidence="3 4">NCTC13149</strain>
    </source>
</reference>
<dbReference type="STRING" id="1122949.GCA_000378725_00101"/>
<dbReference type="EMBL" id="UGSZ01000001">
    <property type="protein sequence ID" value="SUB56260.1"/>
    <property type="molecule type" value="Genomic_DNA"/>
</dbReference>
<dbReference type="AlphaFoldDB" id="A0A379C1X1"/>
<feature type="domain" description="SH3b" evidence="2">
    <location>
        <begin position="452"/>
        <end position="523"/>
    </location>
</feature>
<name>A0A379C1X1_9FIRM</name>
<dbReference type="RefSeq" id="WP_019034175.1">
    <property type="nucleotide sequence ID" value="NZ_UGSZ01000001.1"/>
</dbReference>
<dbReference type="Proteomes" id="UP000255517">
    <property type="component" value="Unassembled WGS sequence"/>
</dbReference>
<dbReference type="Pfam" id="PF08239">
    <property type="entry name" value="SH3_3"/>
    <property type="match status" value="1"/>
</dbReference>
<evidence type="ECO:0000313" key="3">
    <source>
        <dbReference type="EMBL" id="SUB56260.1"/>
    </source>
</evidence>
<dbReference type="Gene3D" id="2.30.30.40">
    <property type="entry name" value="SH3 Domains"/>
    <property type="match status" value="1"/>
</dbReference>
<feature type="transmembrane region" description="Helical" evidence="1">
    <location>
        <begin position="252"/>
        <end position="272"/>
    </location>
</feature>
<dbReference type="OrthoDB" id="1758253at2"/>